<evidence type="ECO:0000313" key="2">
    <source>
        <dbReference type="Proteomes" id="UP000750711"/>
    </source>
</evidence>
<dbReference type="AlphaFoldDB" id="A0A9P8IG87"/>
<feature type="non-terminal residue" evidence="1">
    <location>
        <position position="1"/>
    </location>
</feature>
<name>A0A9P8IG87_9PEZI</name>
<protein>
    <submittedName>
        <fullName evidence="1">Uncharacterized protein</fullName>
    </submittedName>
</protein>
<keyword evidence="2" id="KW-1185">Reference proteome</keyword>
<proteinExistence type="predicted"/>
<comment type="caution">
    <text evidence="1">The sequence shown here is derived from an EMBL/GenBank/DDBJ whole genome shotgun (WGS) entry which is preliminary data.</text>
</comment>
<dbReference type="EMBL" id="JAGHQM010003094">
    <property type="protein sequence ID" value="KAH0547915.1"/>
    <property type="molecule type" value="Genomic_DNA"/>
</dbReference>
<dbReference type="Proteomes" id="UP000750711">
    <property type="component" value="Unassembled WGS sequence"/>
</dbReference>
<evidence type="ECO:0000313" key="1">
    <source>
        <dbReference type="EMBL" id="KAH0547915.1"/>
    </source>
</evidence>
<organism evidence="1 2">
    <name type="scientific">Trichoglossum hirsutum</name>
    <dbReference type="NCBI Taxonomy" id="265104"/>
    <lineage>
        <taxon>Eukaryota</taxon>
        <taxon>Fungi</taxon>
        <taxon>Dikarya</taxon>
        <taxon>Ascomycota</taxon>
        <taxon>Pezizomycotina</taxon>
        <taxon>Geoglossomycetes</taxon>
        <taxon>Geoglossales</taxon>
        <taxon>Geoglossaceae</taxon>
        <taxon>Trichoglossum</taxon>
    </lineage>
</organism>
<accession>A0A9P8IG87</accession>
<reference evidence="1" key="1">
    <citation type="submission" date="2021-03" db="EMBL/GenBank/DDBJ databases">
        <title>Comparative genomics and phylogenomic investigation of the class Geoglossomycetes provide insights into ecological specialization and systematics.</title>
        <authorList>
            <person name="Melie T."/>
            <person name="Pirro S."/>
            <person name="Miller A.N."/>
            <person name="Quandt A."/>
        </authorList>
    </citation>
    <scope>NUCLEOTIDE SEQUENCE</scope>
    <source>
        <strain evidence="1">CAQ_001_2017</strain>
    </source>
</reference>
<gene>
    <name evidence="1" type="ORF">GP486_008343</name>
</gene>
<sequence>SCRLTVLHPSPLRQLPRSELSRARLVCREFDWLLQQRVFRRLSIKLHHSPHRAILSAAPLDRFIRDYGRAGAPSVALTRYLDIDKDYPEDSHATAFGEGYDEDKAEDLVDIISSFGNLQGVK</sequence>